<proteinExistence type="predicted"/>
<reference evidence="2" key="1">
    <citation type="submission" date="2021-01" db="EMBL/GenBank/DDBJ databases">
        <authorList>
            <person name="Corre E."/>
            <person name="Pelletier E."/>
            <person name="Niang G."/>
            <person name="Scheremetjew M."/>
            <person name="Finn R."/>
            <person name="Kale V."/>
            <person name="Holt S."/>
            <person name="Cochrane G."/>
            <person name="Meng A."/>
            <person name="Brown T."/>
            <person name="Cohen L."/>
        </authorList>
    </citation>
    <scope>NUCLEOTIDE SEQUENCE</scope>
    <source>
        <strain evidence="2">CCMP1320</strain>
    </source>
</reference>
<feature type="compositionally biased region" description="Low complexity" evidence="1">
    <location>
        <begin position="451"/>
        <end position="463"/>
    </location>
</feature>
<organism evidence="2">
    <name type="scientific">Dunaliella tertiolecta</name>
    <name type="common">Green alga</name>
    <dbReference type="NCBI Taxonomy" id="3047"/>
    <lineage>
        <taxon>Eukaryota</taxon>
        <taxon>Viridiplantae</taxon>
        <taxon>Chlorophyta</taxon>
        <taxon>core chlorophytes</taxon>
        <taxon>Chlorophyceae</taxon>
        <taxon>CS clade</taxon>
        <taxon>Chlamydomonadales</taxon>
        <taxon>Dunaliellaceae</taxon>
        <taxon>Dunaliella</taxon>
    </lineage>
</organism>
<dbReference type="AlphaFoldDB" id="A0A7S3VRJ6"/>
<gene>
    <name evidence="2" type="ORF">DTER00134_LOCUS16513</name>
</gene>
<feature type="region of interest" description="Disordered" evidence="1">
    <location>
        <begin position="1009"/>
        <end position="1037"/>
    </location>
</feature>
<name>A0A7S3VRJ6_DUNTE</name>
<accession>A0A7S3VRJ6</accession>
<feature type="compositionally biased region" description="Basic and acidic residues" evidence="1">
    <location>
        <begin position="1014"/>
        <end position="1037"/>
    </location>
</feature>
<feature type="region of interest" description="Disordered" evidence="1">
    <location>
        <begin position="451"/>
        <end position="479"/>
    </location>
</feature>
<evidence type="ECO:0000313" key="2">
    <source>
        <dbReference type="EMBL" id="CAE0501440.1"/>
    </source>
</evidence>
<protein>
    <submittedName>
        <fullName evidence="2">Uncharacterized protein</fullName>
    </submittedName>
</protein>
<evidence type="ECO:0000256" key="1">
    <source>
        <dbReference type="SAM" id="MobiDB-lite"/>
    </source>
</evidence>
<sequence>MGEGGDFRAFVMEQSSRNVWYASILTAIMLLLSAFKAVKSTGLTPVSVLMAAMPMCTHGGAAVTMKYRPELQEGCLLCTMLFRILFGFAMMEGILPIAPWVELVCNLHLDKLVEIIMMGLLEPVRPSFLVPLRILLAMAHGGVYEQMGMPFPWLQGSLIHAAGLLVGVLLDRHYRSLYRAYKARHRHKSKAALTEVPCLEASATGKSSLNAAALMKPCINTAAAEKSSFSAAAVVKPSLDAAALAGAPSVAAAAAAATSATGSSSAASAASAACACGRVGADLPWNPQGVAAVLVDTLPEQKAPRVAMKKYIPYKSLLQDKKRVSILLQGDISPEALPKDAGVLLARKVEERLGSGYVAGMAIRPGCVVVCFDVCKVAREGQQQMDLQEVCTLTAEAVQAWRQEMGEELLDWEHDEPLISVQGPSSLEALRYSMVAHSTVLVLPSSAPSPVPASAVEQQQMPQQQPPSPQQPQPQYGLLHAPSVPTINVSLVVEVTAPANLGVVRGWRGPVDNPEELEDKESSLCLLAAVQGRFLPLDILHIEGRRVELRIALPADVAAATTSCTTAQLELWARGKLACSLQVLLVPASRALVAAELEAWKLAMAASEAAGFVNDLVLWIDFHQSNREPGTRASCDACKLQQLKELGMGLLNHSLCCDLVGIAGLLLEGLTQPPFHLTFEALASEAFAYKPEFESSQQEPDQAGSNADSAHINAQDLVAAAKHSGSAAVLAQCQAWEAQQANSTPIPSGRPPSRPAALTLWQWVVAMALPFWRFACWACPKMGAAASSALATKSKSSCSNDKGAEARADLAAKAQEYRAWVTAQTAMLTRAYLVFALAHLSILLLRSVQGDHLETDAPALAILITFYFFAALGAHKLPRHSEVFAVLAYLGRLTSLLAQGSGLIPIPSSFFTALFRFRTEVILEIFFSSSMELVRLSWLIPLRIALGGGYMSLYKKSGFAHPFLESLAMNLGSVLVSMMVELRHRRIFARHKAAAASAAATSVAAATAASPGKRASDGKDFQHQTQELDKRPLGADL</sequence>
<dbReference type="EMBL" id="HBIP01027342">
    <property type="protein sequence ID" value="CAE0501440.1"/>
    <property type="molecule type" value="Transcribed_RNA"/>
</dbReference>